<dbReference type="EMBL" id="CACSIK010000001">
    <property type="protein sequence ID" value="CAA0093794.1"/>
    <property type="molecule type" value="Genomic_DNA"/>
</dbReference>
<organism evidence="2 4">
    <name type="scientific">Zhongshania aliphaticivorans</name>
    <dbReference type="NCBI Taxonomy" id="1470434"/>
    <lineage>
        <taxon>Bacteria</taxon>
        <taxon>Pseudomonadati</taxon>
        <taxon>Pseudomonadota</taxon>
        <taxon>Gammaproteobacteria</taxon>
        <taxon>Cellvibrionales</taxon>
        <taxon>Spongiibacteraceae</taxon>
        <taxon>Zhongshania</taxon>
    </lineage>
</organism>
<feature type="compositionally biased region" description="Polar residues" evidence="1">
    <location>
        <begin position="456"/>
        <end position="466"/>
    </location>
</feature>
<dbReference type="EMBL" id="CACSIM010000004">
    <property type="protein sequence ID" value="CAA0111850.1"/>
    <property type="molecule type" value="Genomic_DNA"/>
</dbReference>
<feature type="compositionally biased region" description="Low complexity" evidence="1">
    <location>
        <begin position="468"/>
        <end position="491"/>
    </location>
</feature>
<dbReference type="AlphaFoldDB" id="A0A5S9NT39"/>
<keyword evidence="4" id="KW-1185">Reference proteome</keyword>
<reference evidence="4 5" key="1">
    <citation type="submission" date="2019-11" db="EMBL/GenBank/DDBJ databases">
        <authorList>
            <person name="Holert J."/>
        </authorList>
    </citation>
    <scope>NUCLEOTIDE SEQUENCE [LARGE SCALE GENOMIC DNA]</scope>
    <source>
        <strain evidence="3">BC3_2A</strain>
        <strain evidence="2">SB11_1A</strain>
    </source>
</reference>
<sequence>MTLATRNSSRLFYIAALLLTLTFLSGCSINARQFAWSAYENRDASIDKWVMLTPRTERSLLLATYASTHYTRSNQLAYDSELISRDTPVILAWIEFSEVDQPIPLYRYIIQPLKAITAEELLLQGKYITNNTHRIKHLPAKTPSKVTNGAVVTDWQYCYDCIVTLPLEQLNPANISYLREEFKITMARKPLAAIAFFNDPKEIPYLKSRSSMTVYSGDEARQQQALLADHVAGLSGAISEAKKVDELYRQFTKNEHKPLTFEYLAEKAGCPKDIANPREINGDRRSQSNTIIRINLDYIECNSEVLERYDIAPYLAKYEQLVARENTLWERSSKKERHSLTHPERTINGVLQSIDMAKDGIESAYSELDLADKLDARNRQLEAFGQQNWANTLNGIQARNDKIRAQYQQTQKMIQNAKRSQYKPSKKQNETKTTRQPSQAATSTPKPGAAAKSEENTSQASATPSTPAKANSSSQAADSSATASTAPSSSSPMDNQAKQATKKPNNYVGSGRDYPFSGTSGQFFKPELSEELARLNLMNQASDFCGSGMKTEIRWSDVVCEPSVSEKGKVRCSVDGLVNCYENLCDVAYCGTAPED</sequence>
<evidence type="ECO:0000313" key="4">
    <source>
        <dbReference type="Proteomes" id="UP000435877"/>
    </source>
</evidence>
<accession>A0A5S9NT39</accession>
<feature type="compositionally biased region" description="Polar residues" evidence="1">
    <location>
        <begin position="492"/>
        <end position="508"/>
    </location>
</feature>
<evidence type="ECO:0000313" key="5">
    <source>
        <dbReference type="Proteomes" id="UP000439591"/>
    </source>
</evidence>
<dbReference type="Proteomes" id="UP000435877">
    <property type="component" value="Unassembled WGS sequence"/>
</dbReference>
<feature type="compositionally biased region" description="Polar residues" evidence="1">
    <location>
        <begin position="407"/>
        <end position="419"/>
    </location>
</feature>
<dbReference type="PROSITE" id="PS51257">
    <property type="entry name" value="PROKAR_LIPOPROTEIN"/>
    <property type="match status" value="1"/>
</dbReference>
<dbReference type="OrthoDB" id="7063085at2"/>
<evidence type="ECO:0008006" key="6">
    <source>
        <dbReference type="Google" id="ProtNLM"/>
    </source>
</evidence>
<dbReference type="Proteomes" id="UP000439591">
    <property type="component" value="Unassembled WGS sequence"/>
</dbReference>
<feature type="region of interest" description="Disordered" evidence="1">
    <location>
        <begin position="407"/>
        <end position="514"/>
    </location>
</feature>
<dbReference type="RefSeq" id="WP_159269057.1">
    <property type="nucleotide sequence ID" value="NZ_CACSIK010000001.1"/>
</dbReference>
<protein>
    <recommendedName>
        <fullName evidence="6">Lipoprotein</fullName>
    </recommendedName>
</protein>
<evidence type="ECO:0000313" key="2">
    <source>
        <dbReference type="EMBL" id="CAA0093794.1"/>
    </source>
</evidence>
<feature type="compositionally biased region" description="Polar residues" evidence="1">
    <location>
        <begin position="434"/>
        <end position="445"/>
    </location>
</feature>
<proteinExistence type="predicted"/>
<name>A0A5S9NT39_9GAMM</name>
<evidence type="ECO:0000256" key="1">
    <source>
        <dbReference type="SAM" id="MobiDB-lite"/>
    </source>
</evidence>
<evidence type="ECO:0000313" key="3">
    <source>
        <dbReference type="EMBL" id="CAA0111850.1"/>
    </source>
</evidence>
<gene>
    <name evidence="2" type="ORF">IHBHHGIJ_02531</name>
    <name evidence="3" type="ORF">KFEGEMFD_02718</name>
</gene>